<dbReference type="Gene3D" id="2.40.128.20">
    <property type="match status" value="1"/>
</dbReference>
<dbReference type="AlphaFoldDB" id="A0A3Q4BNE9"/>
<keyword evidence="3" id="KW-0964">Secreted</keyword>
<sequence>MASLLLVMGAVLCSLATSSEILPQTDFNLQAMAGKWHLIGFASNAQWFVSRKASMKMGTAIFTPTATEDLDLFYSSLKTDGTCWRMDNLAKKTDVPGKFSYTSECFGNNNDMIIVDVKYDEYALVHVVKTKGDVLTVVNKLYGRSVDLSPDLLEKFRQFSLETGILPENISVLPKNGECPAA</sequence>
<keyword evidence="5" id="KW-1015">Disulfide bond</keyword>
<name>A0A3Q4BNE9_MOLML</name>
<dbReference type="PANTHER" id="PTHR11430:SF133">
    <property type="entry name" value="LIPOCALIN"/>
    <property type="match status" value="1"/>
</dbReference>
<keyword evidence="4 6" id="KW-0732">Signal</keyword>
<reference evidence="8" key="1">
    <citation type="submission" date="2025-08" db="UniProtKB">
        <authorList>
            <consortium name="Ensembl"/>
        </authorList>
    </citation>
    <scope>IDENTIFICATION</scope>
</reference>
<dbReference type="InterPro" id="IPR002345">
    <property type="entry name" value="Lipocalin"/>
</dbReference>
<dbReference type="STRING" id="94237.ENSMMOP00000022177"/>
<dbReference type="Ensembl" id="ENSMMOT00000022545.1">
    <property type="protein sequence ID" value="ENSMMOP00000022177.1"/>
    <property type="gene ID" value="ENSMMOG00000016841.1"/>
</dbReference>
<proteinExistence type="inferred from homology"/>
<dbReference type="Pfam" id="PF00061">
    <property type="entry name" value="Lipocalin"/>
    <property type="match status" value="1"/>
</dbReference>
<dbReference type="InterPro" id="IPR002968">
    <property type="entry name" value="A1-microglobln"/>
</dbReference>
<dbReference type="InterPro" id="IPR000566">
    <property type="entry name" value="Lipocln_cytosolic_FA-bd_dom"/>
</dbReference>
<comment type="similarity">
    <text evidence="2">Belongs to the calycin superfamily. Lipocalin family.</text>
</comment>
<evidence type="ECO:0000256" key="1">
    <source>
        <dbReference type="ARBA" id="ARBA00004613"/>
    </source>
</evidence>
<dbReference type="Proteomes" id="UP000261620">
    <property type="component" value="Unplaced"/>
</dbReference>
<dbReference type="PRINTS" id="PR00179">
    <property type="entry name" value="LIPOCALIN"/>
</dbReference>
<evidence type="ECO:0000256" key="2">
    <source>
        <dbReference type="ARBA" id="ARBA00006889"/>
    </source>
</evidence>
<reference evidence="8" key="2">
    <citation type="submission" date="2025-09" db="UniProtKB">
        <authorList>
            <consortium name="Ensembl"/>
        </authorList>
    </citation>
    <scope>IDENTIFICATION</scope>
</reference>
<evidence type="ECO:0000259" key="7">
    <source>
        <dbReference type="Pfam" id="PF00061"/>
    </source>
</evidence>
<accession>A0A3Q4BNE9</accession>
<protein>
    <recommendedName>
        <fullName evidence="7">Lipocalin/cytosolic fatty-acid binding domain-containing protein</fullName>
    </recommendedName>
</protein>
<evidence type="ECO:0000256" key="5">
    <source>
        <dbReference type="ARBA" id="ARBA00023157"/>
    </source>
</evidence>
<evidence type="ECO:0000256" key="3">
    <source>
        <dbReference type="ARBA" id="ARBA00022525"/>
    </source>
</evidence>
<evidence type="ECO:0000313" key="8">
    <source>
        <dbReference type="Ensembl" id="ENSMMOP00000022177.1"/>
    </source>
</evidence>
<dbReference type="PANTHER" id="PTHR11430">
    <property type="entry name" value="LIPOCALIN"/>
    <property type="match status" value="1"/>
</dbReference>
<organism evidence="8 9">
    <name type="scientific">Mola mola</name>
    <name type="common">Ocean sunfish</name>
    <name type="synonym">Tetraodon mola</name>
    <dbReference type="NCBI Taxonomy" id="94237"/>
    <lineage>
        <taxon>Eukaryota</taxon>
        <taxon>Metazoa</taxon>
        <taxon>Chordata</taxon>
        <taxon>Craniata</taxon>
        <taxon>Vertebrata</taxon>
        <taxon>Euteleostomi</taxon>
        <taxon>Actinopterygii</taxon>
        <taxon>Neopterygii</taxon>
        <taxon>Teleostei</taxon>
        <taxon>Neoteleostei</taxon>
        <taxon>Acanthomorphata</taxon>
        <taxon>Eupercaria</taxon>
        <taxon>Tetraodontiformes</taxon>
        <taxon>Molidae</taxon>
        <taxon>Mola</taxon>
    </lineage>
</organism>
<dbReference type="InterPro" id="IPR012674">
    <property type="entry name" value="Calycin"/>
</dbReference>
<evidence type="ECO:0000256" key="6">
    <source>
        <dbReference type="SAM" id="SignalP"/>
    </source>
</evidence>
<evidence type="ECO:0000256" key="4">
    <source>
        <dbReference type="ARBA" id="ARBA00022729"/>
    </source>
</evidence>
<dbReference type="GO" id="GO:0036094">
    <property type="term" value="F:small molecule binding"/>
    <property type="evidence" value="ECO:0007669"/>
    <property type="project" value="InterPro"/>
</dbReference>
<evidence type="ECO:0000313" key="9">
    <source>
        <dbReference type="Proteomes" id="UP000261620"/>
    </source>
</evidence>
<dbReference type="SUPFAM" id="SSF50814">
    <property type="entry name" value="Lipocalins"/>
    <property type="match status" value="1"/>
</dbReference>
<dbReference type="OMA" id="RWGSEND"/>
<feature type="signal peptide" evidence="6">
    <location>
        <begin position="1"/>
        <end position="18"/>
    </location>
</feature>
<feature type="domain" description="Lipocalin/cytosolic fatty-acid binding" evidence="7">
    <location>
        <begin position="33"/>
        <end position="175"/>
    </location>
</feature>
<comment type="subcellular location">
    <subcellularLocation>
        <location evidence="1">Secreted</location>
    </subcellularLocation>
</comment>
<keyword evidence="9" id="KW-1185">Reference proteome</keyword>
<dbReference type="GO" id="GO:0005576">
    <property type="term" value="C:extracellular region"/>
    <property type="evidence" value="ECO:0007669"/>
    <property type="project" value="UniProtKB-SubCell"/>
</dbReference>
<feature type="chain" id="PRO_5018595537" description="Lipocalin/cytosolic fatty-acid binding domain-containing protein" evidence="6">
    <location>
        <begin position="19"/>
        <end position="182"/>
    </location>
</feature>
<dbReference type="PRINTS" id="PR01215">
    <property type="entry name" value="A1MCGLOBULIN"/>
</dbReference>